<evidence type="ECO:0000313" key="6">
    <source>
        <dbReference type="EMBL" id="PIP21627.1"/>
    </source>
</evidence>
<feature type="transmembrane region" description="Helical" evidence="5">
    <location>
        <begin position="20"/>
        <end position="37"/>
    </location>
</feature>
<evidence type="ECO:0000256" key="2">
    <source>
        <dbReference type="ARBA" id="ARBA00022692"/>
    </source>
</evidence>
<evidence type="ECO:0000256" key="4">
    <source>
        <dbReference type="ARBA" id="ARBA00023136"/>
    </source>
</evidence>
<keyword evidence="4 5" id="KW-0472">Membrane</keyword>
<evidence type="ECO:0000256" key="1">
    <source>
        <dbReference type="ARBA" id="ARBA00004141"/>
    </source>
</evidence>
<dbReference type="EMBL" id="PCRM01000027">
    <property type="protein sequence ID" value="PIP21627.1"/>
    <property type="molecule type" value="Genomic_DNA"/>
</dbReference>
<organism evidence="6 7">
    <name type="scientific">Candidatus Nealsonbacteria bacterium CG23_combo_of_CG06-09_8_20_14_all_40_13</name>
    <dbReference type="NCBI Taxonomy" id="1974724"/>
    <lineage>
        <taxon>Bacteria</taxon>
        <taxon>Candidatus Nealsoniibacteriota</taxon>
    </lineage>
</organism>
<name>A0A2G9YQW1_9BACT</name>
<sequence length="117" mass="12749">MPEETPVGTGNQKDIEENKVLAIISYFWLLCLIPLLAKKDSPFAQFHAKQGLALAIVQTIWAVASWVLVSIPVLGVLINSLGWIAIFVLWIIGIINASSGKMQKLPVIGGLTENIKI</sequence>
<dbReference type="GO" id="GO:0016020">
    <property type="term" value="C:membrane"/>
    <property type="evidence" value="ECO:0007669"/>
    <property type="project" value="UniProtKB-SubCell"/>
</dbReference>
<dbReference type="AlphaFoldDB" id="A0A2G9YQW1"/>
<comment type="caution">
    <text evidence="6">The sequence shown here is derived from an EMBL/GenBank/DDBJ whole genome shotgun (WGS) entry which is preliminary data.</text>
</comment>
<feature type="transmembrane region" description="Helical" evidence="5">
    <location>
        <begin position="74"/>
        <end position="95"/>
    </location>
</feature>
<keyword evidence="2 5" id="KW-0812">Transmembrane</keyword>
<dbReference type="InterPro" id="IPR019109">
    <property type="entry name" value="MamF_MmsF"/>
</dbReference>
<feature type="transmembrane region" description="Helical" evidence="5">
    <location>
        <begin position="49"/>
        <end position="68"/>
    </location>
</feature>
<dbReference type="PANTHER" id="PTHR36460">
    <property type="entry name" value="UPF0132 DOMAIN PROTEIN (AFU_ORTHOLOGUE AFUA_3G10255)"/>
    <property type="match status" value="1"/>
</dbReference>
<keyword evidence="3 5" id="KW-1133">Transmembrane helix</keyword>
<proteinExistence type="predicted"/>
<accession>A0A2G9YQW1</accession>
<evidence type="ECO:0000256" key="3">
    <source>
        <dbReference type="ARBA" id="ARBA00022989"/>
    </source>
</evidence>
<evidence type="ECO:0000313" key="7">
    <source>
        <dbReference type="Proteomes" id="UP000231567"/>
    </source>
</evidence>
<dbReference type="PANTHER" id="PTHR36460:SF1">
    <property type="entry name" value="UPF0132 DOMAIN PROTEIN (AFU_ORTHOLOGUE AFUA_3G10255)"/>
    <property type="match status" value="1"/>
</dbReference>
<dbReference type="Proteomes" id="UP000231567">
    <property type="component" value="Unassembled WGS sequence"/>
</dbReference>
<reference evidence="6 7" key="1">
    <citation type="submission" date="2017-09" db="EMBL/GenBank/DDBJ databases">
        <title>Depth-based differentiation of microbial function through sediment-hosted aquifers and enrichment of novel symbionts in the deep terrestrial subsurface.</title>
        <authorList>
            <person name="Probst A.J."/>
            <person name="Ladd B."/>
            <person name="Jarett J.K."/>
            <person name="Geller-Mcgrath D.E."/>
            <person name="Sieber C.M."/>
            <person name="Emerson J.B."/>
            <person name="Anantharaman K."/>
            <person name="Thomas B.C."/>
            <person name="Malmstrom R."/>
            <person name="Stieglmeier M."/>
            <person name="Klingl A."/>
            <person name="Woyke T."/>
            <person name="Ryan C.M."/>
            <person name="Banfield J.F."/>
        </authorList>
    </citation>
    <scope>NUCLEOTIDE SEQUENCE [LARGE SCALE GENOMIC DNA]</scope>
    <source>
        <strain evidence="6">CG23_combo_of_CG06-09_8_20_14_all_40_13</strain>
    </source>
</reference>
<protein>
    <recommendedName>
        <fullName evidence="8">Import component protein</fullName>
    </recommendedName>
</protein>
<evidence type="ECO:0008006" key="8">
    <source>
        <dbReference type="Google" id="ProtNLM"/>
    </source>
</evidence>
<dbReference type="Pfam" id="PF09685">
    <property type="entry name" value="MamF_MmsF"/>
    <property type="match status" value="1"/>
</dbReference>
<gene>
    <name evidence="6" type="ORF">COX39_01945</name>
</gene>
<evidence type="ECO:0000256" key="5">
    <source>
        <dbReference type="SAM" id="Phobius"/>
    </source>
</evidence>
<comment type="subcellular location">
    <subcellularLocation>
        <location evidence="1">Membrane</location>
        <topology evidence="1">Multi-pass membrane protein</topology>
    </subcellularLocation>
</comment>